<evidence type="ECO:0000313" key="2">
    <source>
        <dbReference type="EMBL" id="MDG3495574.1"/>
    </source>
</evidence>
<dbReference type="Proteomes" id="UP001152872">
    <property type="component" value="Unassembled WGS sequence"/>
</dbReference>
<proteinExistence type="predicted"/>
<organism evidence="2 3">
    <name type="scientific">Pseudanabaena catenata USMAC16</name>
    <dbReference type="NCBI Taxonomy" id="1855837"/>
    <lineage>
        <taxon>Bacteria</taxon>
        <taxon>Bacillati</taxon>
        <taxon>Cyanobacteriota</taxon>
        <taxon>Cyanophyceae</taxon>
        <taxon>Pseudanabaenales</taxon>
        <taxon>Pseudanabaenaceae</taxon>
        <taxon>Pseudanabaena</taxon>
    </lineage>
</organism>
<evidence type="ECO:0000313" key="3">
    <source>
        <dbReference type="Proteomes" id="UP001152872"/>
    </source>
</evidence>
<name>A0A9X4M9R7_9CYAN</name>
<feature type="compositionally biased region" description="Basic and acidic residues" evidence="1">
    <location>
        <begin position="41"/>
        <end position="52"/>
    </location>
</feature>
<gene>
    <name evidence="2" type="ORF">FEV09_13540</name>
</gene>
<reference evidence="2" key="1">
    <citation type="submission" date="2019-05" db="EMBL/GenBank/DDBJ databases">
        <title>Whole genome sequencing of Pseudanabaena catenata USMAC16.</title>
        <authorList>
            <person name="Khan Z."/>
            <person name="Omar W.M."/>
            <person name="Convey P."/>
            <person name="Merican F."/>
            <person name="Najimudin N."/>
        </authorList>
    </citation>
    <scope>NUCLEOTIDE SEQUENCE</scope>
    <source>
        <strain evidence="2">USMAC16</strain>
    </source>
</reference>
<feature type="compositionally biased region" description="Polar residues" evidence="1">
    <location>
        <begin position="70"/>
        <end position="82"/>
    </location>
</feature>
<comment type="caution">
    <text evidence="2">The sequence shown here is derived from an EMBL/GenBank/DDBJ whole genome shotgun (WGS) entry which is preliminary data.</text>
</comment>
<dbReference type="RefSeq" id="WP_009627706.1">
    <property type="nucleotide sequence ID" value="NZ_VBTY01000110.1"/>
</dbReference>
<feature type="region of interest" description="Disordered" evidence="1">
    <location>
        <begin position="190"/>
        <end position="213"/>
    </location>
</feature>
<sequence length="223" mass="25514">MINGEEVIFKGWVDQSQTAIEVKAIADPSSVKKIRAKEIKSLSRSQDLDNVERSVPQSPEPSGDHREAQSRTAENLDPSPSESADKENGADIPLNDLRDNPQASAASDRHEVSEEVIEKPKEPEYNAWEVWTYLERQRVKTLKLLNTFQAEWEANRFVREAERSAPPNLRVHYEVRPIWLDEEEIKRSYQNAASSYTSPDARDESHHEEYEDAIDVEVVTESL</sequence>
<feature type="region of interest" description="Disordered" evidence="1">
    <location>
        <begin position="41"/>
        <end position="119"/>
    </location>
</feature>
<dbReference type="EMBL" id="VBTY01000110">
    <property type="protein sequence ID" value="MDG3495574.1"/>
    <property type="molecule type" value="Genomic_DNA"/>
</dbReference>
<protein>
    <submittedName>
        <fullName evidence="2">Uncharacterized protein</fullName>
    </submittedName>
</protein>
<evidence type="ECO:0000256" key="1">
    <source>
        <dbReference type="SAM" id="MobiDB-lite"/>
    </source>
</evidence>
<feature type="compositionally biased region" description="Basic and acidic residues" evidence="1">
    <location>
        <begin position="107"/>
        <end position="119"/>
    </location>
</feature>
<feature type="compositionally biased region" description="Basic and acidic residues" evidence="1">
    <location>
        <begin position="200"/>
        <end position="209"/>
    </location>
</feature>
<accession>A0A9X4M9R7</accession>
<keyword evidence="3" id="KW-1185">Reference proteome</keyword>
<dbReference type="AlphaFoldDB" id="A0A9X4M9R7"/>